<name>A0A516X3E2_9ACTN</name>
<feature type="domain" description="VWFA" evidence="2">
    <location>
        <begin position="199"/>
        <end position="370"/>
    </location>
</feature>
<dbReference type="PANTHER" id="PTHR39338:SF6">
    <property type="entry name" value="BLL5662 PROTEIN"/>
    <property type="match status" value="1"/>
</dbReference>
<dbReference type="SUPFAM" id="SSF53300">
    <property type="entry name" value="vWA-like"/>
    <property type="match status" value="1"/>
</dbReference>
<dbReference type="InterPro" id="IPR008912">
    <property type="entry name" value="Uncharacterised_CoxE"/>
</dbReference>
<dbReference type="AlphaFoldDB" id="A0A516X3E2"/>
<reference evidence="3 4" key="2">
    <citation type="submission" date="2019-07" db="EMBL/GenBank/DDBJ databases">
        <authorList>
            <person name="Huang Y."/>
        </authorList>
    </citation>
    <scope>NUCLEOTIDE SEQUENCE [LARGE SCALE GENOMIC DNA]</scope>
    <source>
        <strain evidence="3 4">HY188</strain>
    </source>
</reference>
<accession>A0A516X3E2</accession>
<dbReference type="Proteomes" id="UP000317344">
    <property type="component" value="Chromosome"/>
</dbReference>
<evidence type="ECO:0000259" key="2">
    <source>
        <dbReference type="SMART" id="SM00327"/>
    </source>
</evidence>
<gene>
    <name evidence="3" type="ORF">FO059_09885</name>
</gene>
<dbReference type="OrthoDB" id="9790469at2"/>
<reference evidence="3 4" key="1">
    <citation type="submission" date="2019-07" db="EMBL/GenBank/DDBJ databases">
        <title>Tomitella cavernea sp. nov., an actinomycete isolated from soil.</title>
        <authorList>
            <person name="Cheng J."/>
        </authorList>
    </citation>
    <scope>NUCLEOTIDE SEQUENCE [LARGE SCALE GENOMIC DNA]</scope>
    <source>
        <strain evidence="3 4">HY188</strain>
    </source>
</reference>
<proteinExistence type="predicted"/>
<keyword evidence="4" id="KW-1185">Reference proteome</keyword>
<dbReference type="InterPro" id="IPR011195">
    <property type="entry name" value="UCP010256"/>
</dbReference>
<dbReference type="Gene3D" id="3.40.50.410">
    <property type="entry name" value="von Willebrand factor, type A domain"/>
    <property type="match status" value="1"/>
</dbReference>
<dbReference type="PIRSF" id="PIRSF010256">
    <property type="entry name" value="CoxE_vWa"/>
    <property type="match status" value="1"/>
</dbReference>
<evidence type="ECO:0000256" key="1">
    <source>
        <dbReference type="SAM" id="MobiDB-lite"/>
    </source>
</evidence>
<dbReference type="CDD" id="cd00198">
    <property type="entry name" value="vWFA"/>
    <property type="match status" value="1"/>
</dbReference>
<dbReference type="InterPro" id="IPR036465">
    <property type="entry name" value="vWFA_dom_sf"/>
</dbReference>
<dbReference type="KEGG" id="toy:FO059_09885"/>
<organism evidence="3 4">
    <name type="scientific">Tomitella fengzijianii</name>
    <dbReference type="NCBI Taxonomy" id="2597660"/>
    <lineage>
        <taxon>Bacteria</taxon>
        <taxon>Bacillati</taxon>
        <taxon>Actinomycetota</taxon>
        <taxon>Actinomycetes</taxon>
        <taxon>Mycobacteriales</taxon>
        <taxon>Tomitella</taxon>
    </lineage>
</organism>
<dbReference type="RefSeq" id="WP_143908400.1">
    <property type="nucleotide sequence ID" value="NZ_CP041765.1"/>
</dbReference>
<dbReference type="PANTHER" id="PTHR39338">
    <property type="entry name" value="BLL5662 PROTEIN-RELATED"/>
    <property type="match status" value="1"/>
</dbReference>
<dbReference type="EMBL" id="CP041765">
    <property type="protein sequence ID" value="QDQ97577.1"/>
    <property type="molecule type" value="Genomic_DNA"/>
</dbReference>
<evidence type="ECO:0000313" key="4">
    <source>
        <dbReference type="Proteomes" id="UP000317344"/>
    </source>
</evidence>
<feature type="region of interest" description="Disordered" evidence="1">
    <location>
        <begin position="158"/>
        <end position="195"/>
    </location>
</feature>
<protein>
    <submittedName>
        <fullName evidence="3">VWA domain-containing protein</fullName>
    </submittedName>
</protein>
<dbReference type="SMART" id="SM00327">
    <property type="entry name" value="VWA"/>
    <property type="match status" value="1"/>
</dbReference>
<dbReference type="InterPro" id="IPR002035">
    <property type="entry name" value="VWF_A"/>
</dbReference>
<sequence length="379" mass="40622">MGCEGRSAEPLAGAVGFARVLRAAGVPVGTDAADRYVRALGAVELADRRQVYWAGRAALCRGPEDIPVYDLAFQSWFGDAPPPVAARGGRVREARIAGLSPASRGSADRRDDADGDALHVAAGDAEILRHRDIAELTAAERAHLDRMLAGLRVAPPTRPALRRRPSRTGPVDPRRTLRRTLAAGGEPVRPDHHRRARRPRRVVLLIDVSGSMGPYADTLLRFAHAVAHGRTARGGRTDTEVFSLGTRLTRLTRAMRSRDPETALAAAGRAVPDWAGGTRLGETLGVFLDRHGRRGLARGATVVVFSDGWERGDASLLGDQVALLHRLAHAIIWVNPHAGAAGYRPVQSGMAAALPHVDRLLAGHSLATLQRLLVEVRDA</sequence>
<evidence type="ECO:0000313" key="3">
    <source>
        <dbReference type="EMBL" id="QDQ97577.1"/>
    </source>
</evidence>
<dbReference type="Pfam" id="PF05762">
    <property type="entry name" value="VWA_CoxE"/>
    <property type="match status" value="1"/>
</dbReference>